<gene>
    <name evidence="2" type="ORF">ElyMa_000795200</name>
</gene>
<feature type="chain" id="PRO_5043382970" evidence="1">
    <location>
        <begin position="23"/>
        <end position="105"/>
    </location>
</feature>
<dbReference type="EMBL" id="BMAT01001629">
    <property type="protein sequence ID" value="GFR89490.1"/>
    <property type="molecule type" value="Genomic_DNA"/>
</dbReference>
<protein>
    <submittedName>
        <fullName evidence="2">Uncharacterized protein</fullName>
    </submittedName>
</protein>
<accession>A0AAV4GXW6</accession>
<organism evidence="2 3">
    <name type="scientific">Elysia marginata</name>
    <dbReference type="NCBI Taxonomy" id="1093978"/>
    <lineage>
        <taxon>Eukaryota</taxon>
        <taxon>Metazoa</taxon>
        <taxon>Spiralia</taxon>
        <taxon>Lophotrochozoa</taxon>
        <taxon>Mollusca</taxon>
        <taxon>Gastropoda</taxon>
        <taxon>Heterobranchia</taxon>
        <taxon>Euthyneura</taxon>
        <taxon>Panpulmonata</taxon>
        <taxon>Sacoglossa</taxon>
        <taxon>Placobranchoidea</taxon>
        <taxon>Plakobranchidae</taxon>
        <taxon>Elysia</taxon>
    </lineage>
</organism>
<proteinExistence type="predicted"/>
<evidence type="ECO:0000313" key="3">
    <source>
        <dbReference type="Proteomes" id="UP000762676"/>
    </source>
</evidence>
<evidence type="ECO:0000256" key="1">
    <source>
        <dbReference type="SAM" id="SignalP"/>
    </source>
</evidence>
<reference evidence="2 3" key="1">
    <citation type="journal article" date="2021" name="Elife">
        <title>Chloroplast acquisition without the gene transfer in kleptoplastic sea slugs, Plakobranchus ocellatus.</title>
        <authorList>
            <person name="Maeda T."/>
            <person name="Takahashi S."/>
            <person name="Yoshida T."/>
            <person name="Shimamura S."/>
            <person name="Takaki Y."/>
            <person name="Nagai Y."/>
            <person name="Toyoda A."/>
            <person name="Suzuki Y."/>
            <person name="Arimoto A."/>
            <person name="Ishii H."/>
            <person name="Satoh N."/>
            <person name="Nishiyama T."/>
            <person name="Hasebe M."/>
            <person name="Maruyama T."/>
            <person name="Minagawa J."/>
            <person name="Obokata J."/>
            <person name="Shigenobu S."/>
        </authorList>
    </citation>
    <scope>NUCLEOTIDE SEQUENCE [LARGE SCALE GENOMIC DNA]</scope>
</reference>
<comment type="caution">
    <text evidence="2">The sequence shown here is derived from an EMBL/GenBank/DDBJ whole genome shotgun (WGS) entry which is preliminary data.</text>
</comment>
<dbReference type="Proteomes" id="UP000762676">
    <property type="component" value="Unassembled WGS sequence"/>
</dbReference>
<dbReference type="AlphaFoldDB" id="A0AAV4GXW6"/>
<name>A0AAV4GXW6_9GAST</name>
<keyword evidence="1" id="KW-0732">Signal</keyword>
<keyword evidence="3" id="KW-1185">Reference proteome</keyword>
<feature type="signal peptide" evidence="1">
    <location>
        <begin position="1"/>
        <end position="22"/>
    </location>
</feature>
<evidence type="ECO:0000313" key="2">
    <source>
        <dbReference type="EMBL" id="GFR89490.1"/>
    </source>
</evidence>
<sequence length="105" mass="11525">MRSNTVLTTIIFFLVTTPTFNSDPRLVDEAVGLFQFFNGTPEFGVQVILAAPNCLSKHSIVLALLKDLSCGFSSFSTRVDVSVANLVRFVQVSLQSVRIIVKDCL</sequence>